<dbReference type="PANTHER" id="PTHR30363:SF44">
    <property type="entry name" value="AGA OPERON TRANSCRIPTIONAL REPRESSOR-RELATED"/>
    <property type="match status" value="1"/>
</dbReference>
<dbReference type="InterPro" id="IPR014036">
    <property type="entry name" value="DeoR-like_C"/>
</dbReference>
<evidence type="ECO:0000313" key="5">
    <source>
        <dbReference type="EMBL" id="TLP98126.1"/>
    </source>
</evidence>
<dbReference type="AlphaFoldDB" id="A0A5R9BBU5"/>
<dbReference type="SMART" id="SM00420">
    <property type="entry name" value="HTH_DEOR"/>
    <property type="match status" value="1"/>
</dbReference>
<dbReference type="InterPro" id="IPR018356">
    <property type="entry name" value="Tscrpt_reg_HTH_DeoR_CS"/>
</dbReference>
<dbReference type="PROSITE" id="PS00894">
    <property type="entry name" value="HTH_DEOR_1"/>
    <property type="match status" value="1"/>
</dbReference>
<evidence type="ECO:0000256" key="2">
    <source>
        <dbReference type="ARBA" id="ARBA00023125"/>
    </source>
</evidence>
<dbReference type="Proteomes" id="UP000310458">
    <property type="component" value="Unassembled WGS sequence"/>
</dbReference>
<dbReference type="InterPro" id="IPR036390">
    <property type="entry name" value="WH_DNA-bd_sf"/>
</dbReference>
<dbReference type="PANTHER" id="PTHR30363">
    <property type="entry name" value="HTH-TYPE TRANSCRIPTIONAL REGULATOR SRLR-RELATED"/>
    <property type="match status" value="1"/>
</dbReference>
<dbReference type="SUPFAM" id="SSF46785">
    <property type="entry name" value="Winged helix' DNA-binding domain"/>
    <property type="match status" value="1"/>
</dbReference>
<dbReference type="InterPro" id="IPR001034">
    <property type="entry name" value="DeoR_HTH"/>
</dbReference>
<dbReference type="InterPro" id="IPR050313">
    <property type="entry name" value="Carb_Metab_HTH_regulators"/>
</dbReference>
<name>A0A5R9BBU5_9MICC</name>
<evidence type="ECO:0000256" key="1">
    <source>
        <dbReference type="ARBA" id="ARBA00023015"/>
    </source>
</evidence>
<organism evidence="5 6">
    <name type="scientific">Nesterenkonia salmonea</name>
    <dbReference type="NCBI Taxonomy" id="1804987"/>
    <lineage>
        <taxon>Bacteria</taxon>
        <taxon>Bacillati</taxon>
        <taxon>Actinomycetota</taxon>
        <taxon>Actinomycetes</taxon>
        <taxon>Micrococcales</taxon>
        <taxon>Micrococcaceae</taxon>
        <taxon>Nesterenkonia</taxon>
    </lineage>
</organism>
<evidence type="ECO:0000313" key="6">
    <source>
        <dbReference type="Proteomes" id="UP000310458"/>
    </source>
</evidence>
<dbReference type="GO" id="GO:0003677">
    <property type="term" value="F:DNA binding"/>
    <property type="evidence" value="ECO:0007669"/>
    <property type="project" value="UniProtKB-KW"/>
</dbReference>
<evidence type="ECO:0000259" key="4">
    <source>
        <dbReference type="PROSITE" id="PS51000"/>
    </source>
</evidence>
<dbReference type="PROSITE" id="PS51000">
    <property type="entry name" value="HTH_DEOR_2"/>
    <property type="match status" value="1"/>
</dbReference>
<keyword evidence="3" id="KW-0804">Transcription</keyword>
<dbReference type="InterPro" id="IPR037171">
    <property type="entry name" value="NagB/RpiA_transferase-like"/>
</dbReference>
<feature type="domain" description="HTH deoR-type" evidence="4">
    <location>
        <begin position="3"/>
        <end position="58"/>
    </location>
</feature>
<dbReference type="SMART" id="SM01134">
    <property type="entry name" value="DeoRC"/>
    <property type="match status" value="1"/>
</dbReference>
<gene>
    <name evidence="5" type="ORF">FEF26_06130</name>
</gene>
<evidence type="ECO:0000256" key="3">
    <source>
        <dbReference type="ARBA" id="ARBA00023163"/>
    </source>
</evidence>
<reference evidence="5 6" key="1">
    <citation type="submission" date="2019-05" db="EMBL/GenBank/DDBJ databases">
        <title>Nesterenkonia sp. GY074 isolated from the Southern Atlantic Ocean.</title>
        <authorList>
            <person name="Zhang G."/>
        </authorList>
    </citation>
    <scope>NUCLEOTIDE SEQUENCE [LARGE SCALE GENOMIC DNA]</scope>
    <source>
        <strain evidence="5 6">GY074</strain>
    </source>
</reference>
<sequence length="271" mass="29275">MLAAERQSHIMDMLRTQGAVRVADLVDSMGVSDMTIRRDLDSLAAEGALTKVHGGAVSRVTRSTAEPGFQAKSDQMELEKMAIAESAARRIEAGMSVVLSAGTTTWHLAQQLRDIADLTIITNSPPISDIFHAQPRLDRTVILTGGIRTPSDALVGPTATAALQTMHADVAFLGAHGMSSQAGFTTPNYWEAETNRALMAAAQQRIIVTDHSKWGVVGVMTFAHLQGVETVICDHRLSDEAQQHLQDTVPELHLARPDAQHSSDQTHRETS</sequence>
<accession>A0A5R9BBU5</accession>
<dbReference type="PRINTS" id="PR00037">
    <property type="entry name" value="HTHLACR"/>
</dbReference>
<dbReference type="Pfam" id="PF00455">
    <property type="entry name" value="DeoRC"/>
    <property type="match status" value="1"/>
</dbReference>
<proteinExistence type="predicted"/>
<protein>
    <submittedName>
        <fullName evidence="5">DeoR/GlpR transcriptional regulator</fullName>
    </submittedName>
</protein>
<keyword evidence="1" id="KW-0805">Transcription regulation</keyword>
<keyword evidence="6" id="KW-1185">Reference proteome</keyword>
<dbReference type="Pfam" id="PF08220">
    <property type="entry name" value="HTH_DeoR"/>
    <property type="match status" value="1"/>
</dbReference>
<comment type="caution">
    <text evidence="5">The sequence shown here is derived from an EMBL/GenBank/DDBJ whole genome shotgun (WGS) entry which is preliminary data.</text>
</comment>
<dbReference type="InterPro" id="IPR036388">
    <property type="entry name" value="WH-like_DNA-bd_sf"/>
</dbReference>
<dbReference type="GO" id="GO:0003700">
    <property type="term" value="F:DNA-binding transcription factor activity"/>
    <property type="evidence" value="ECO:0007669"/>
    <property type="project" value="InterPro"/>
</dbReference>
<keyword evidence="2" id="KW-0238">DNA-binding</keyword>
<dbReference type="Gene3D" id="3.40.50.1360">
    <property type="match status" value="1"/>
</dbReference>
<dbReference type="SUPFAM" id="SSF100950">
    <property type="entry name" value="NagB/RpiA/CoA transferase-like"/>
    <property type="match status" value="1"/>
</dbReference>
<dbReference type="EMBL" id="VAVZ01000013">
    <property type="protein sequence ID" value="TLP98126.1"/>
    <property type="molecule type" value="Genomic_DNA"/>
</dbReference>
<dbReference type="Gene3D" id="1.10.10.10">
    <property type="entry name" value="Winged helix-like DNA-binding domain superfamily/Winged helix DNA-binding domain"/>
    <property type="match status" value="1"/>
</dbReference>
<dbReference type="OrthoDB" id="7688673at2"/>